<feature type="compositionally biased region" description="Acidic residues" evidence="1">
    <location>
        <begin position="27"/>
        <end position="41"/>
    </location>
</feature>
<organism evidence="2 3">
    <name type="scientific">Aldrovandia affinis</name>
    <dbReference type="NCBI Taxonomy" id="143900"/>
    <lineage>
        <taxon>Eukaryota</taxon>
        <taxon>Metazoa</taxon>
        <taxon>Chordata</taxon>
        <taxon>Craniata</taxon>
        <taxon>Vertebrata</taxon>
        <taxon>Euteleostomi</taxon>
        <taxon>Actinopterygii</taxon>
        <taxon>Neopterygii</taxon>
        <taxon>Teleostei</taxon>
        <taxon>Notacanthiformes</taxon>
        <taxon>Halosauridae</taxon>
        <taxon>Aldrovandia</taxon>
    </lineage>
</organism>
<comment type="caution">
    <text evidence="2">The sequence shown here is derived from an EMBL/GenBank/DDBJ whole genome shotgun (WGS) entry which is preliminary data.</text>
</comment>
<reference evidence="2" key="1">
    <citation type="journal article" date="2023" name="Science">
        <title>Genome structures resolve the early diversification of teleost fishes.</title>
        <authorList>
            <person name="Parey E."/>
            <person name="Louis A."/>
            <person name="Montfort J."/>
            <person name="Bouchez O."/>
            <person name="Roques C."/>
            <person name="Iampietro C."/>
            <person name="Lluch J."/>
            <person name="Castinel A."/>
            <person name="Donnadieu C."/>
            <person name="Desvignes T."/>
            <person name="Floi Bucao C."/>
            <person name="Jouanno E."/>
            <person name="Wen M."/>
            <person name="Mejri S."/>
            <person name="Dirks R."/>
            <person name="Jansen H."/>
            <person name="Henkel C."/>
            <person name="Chen W.J."/>
            <person name="Zahm M."/>
            <person name="Cabau C."/>
            <person name="Klopp C."/>
            <person name="Thompson A.W."/>
            <person name="Robinson-Rechavi M."/>
            <person name="Braasch I."/>
            <person name="Lecointre G."/>
            <person name="Bobe J."/>
            <person name="Postlethwait J.H."/>
            <person name="Berthelot C."/>
            <person name="Roest Crollius H."/>
            <person name="Guiguen Y."/>
        </authorList>
    </citation>
    <scope>NUCLEOTIDE SEQUENCE</scope>
    <source>
        <strain evidence="2">NC1722</strain>
    </source>
</reference>
<sequence length="75" mass="8021">MENAQPPGEDVDLDANRPASMAALDIEVTEELEPSADEQDEPSARSLHRALSWKTVVGTEGSSSSPPTTAVMMHE</sequence>
<gene>
    <name evidence="2" type="ORF">AAFF_G00243590</name>
</gene>
<dbReference type="AlphaFoldDB" id="A0AAD7RDL3"/>
<name>A0AAD7RDL3_9TELE</name>
<dbReference type="Proteomes" id="UP001221898">
    <property type="component" value="Unassembled WGS sequence"/>
</dbReference>
<dbReference type="EMBL" id="JAINUG010000323">
    <property type="protein sequence ID" value="KAJ8378339.1"/>
    <property type="molecule type" value="Genomic_DNA"/>
</dbReference>
<feature type="compositionally biased region" description="Low complexity" evidence="1">
    <location>
        <begin position="56"/>
        <end position="69"/>
    </location>
</feature>
<proteinExistence type="predicted"/>
<keyword evidence="3" id="KW-1185">Reference proteome</keyword>
<evidence type="ECO:0000313" key="2">
    <source>
        <dbReference type="EMBL" id="KAJ8378339.1"/>
    </source>
</evidence>
<feature type="region of interest" description="Disordered" evidence="1">
    <location>
        <begin position="1"/>
        <end position="51"/>
    </location>
</feature>
<evidence type="ECO:0000256" key="1">
    <source>
        <dbReference type="SAM" id="MobiDB-lite"/>
    </source>
</evidence>
<feature type="region of interest" description="Disordered" evidence="1">
    <location>
        <begin position="56"/>
        <end position="75"/>
    </location>
</feature>
<accession>A0AAD7RDL3</accession>
<evidence type="ECO:0000313" key="3">
    <source>
        <dbReference type="Proteomes" id="UP001221898"/>
    </source>
</evidence>
<protein>
    <submittedName>
        <fullName evidence="2">Uncharacterized protein</fullName>
    </submittedName>
</protein>